<name>A1HMI7_9FIRM</name>
<dbReference type="EMBL" id="AAWL01000001">
    <property type="protein sequence ID" value="EAX49052.1"/>
    <property type="molecule type" value="Genomic_DNA"/>
</dbReference>
<reference evidence="1 2" key="1">
    <citation type="submission" date="2007-01" db="EMBL/GenBank/DDBJ databases">
        <title>Annotation of the draft genome assembly of Thermosinus carboxydivorans Nor1.</title>
        <authorList>
            <consortium name="US DOE Joint Genome Institute (JGI-ORNL)"/>
            <person name="Larimer F."/>
            <person name="Land M."/>
            <person name="Hauser L."/>
        </authorList>
    </citation>
    <scope>NUCLEOTIDE SEQUENCE [LARGE SCALE GENOMIC DNA]</scope>
    <source>
        <strain evidence="1 2">Nor1</strain>
    </source>
</reference>
<proteinExistence type="predicted"/>
<sequence length="79" mass="9239">MLQKYLPLCIDTLLCFKLKFSAMFYFYLFNLPISLQGTSFLNKTTQNLSNNHTTFINFFYNINLTKNHNGKKIAIKGFS</sequence>
<comment type="caution">
    <text evidence="1">The sequence shown here is derived from an EMBL/GenBank/DDBJ whole genome shotgun (WGS) entry which is preliminary data.</text>
</comment>
<gene>
    <name evidence="1" type="ORF">TcarDRAFT_2741</name>
</gene>
<reference evidence="1 2" key="2">
    <citation type="submission" date="2007-01" db="EMBL/GenBank/DDBJ databases">
        <title>Sequencing of the draft genome and assembly of Thermosinus carboxydivorans Nor1.</title>
        <authorList>
            <consortium name="US DOE Joint Genome Institute (JGI-PGF)"/>
            <person name="Copeland A."/>
            <person name="Lucas S."/>
            <person name="Lapidus A."/>
            <person name="Barry K."/>
            <person name="Glavina del Rio T."/>
            <person name="Dalin E."/>
            <person name="Tice H."/>
            <person name="Bruce D."/>
            <person name="Pitluck S."/>
            <person name="Richardson P."/>
        </authorList>
    </citation>
    <scope>NUCLEOTIDE SEQUENCE [LARGE SCALE GENOMIC DNA]</scope>
    <source>
        <strain evidence="1 2">Nor1</strain>
    </source>
</reference>
<evidence type="ECO:0000313" key="2">
    <source>
        <dbReference type="Proteomes" id="UP000005139"/>
    </source>
</evidence>
<accession>A1HMI7</accession>
<protein>
    <submittedName>
        <fullName evidence="1">Uncharacterized protein</fullName>
    </submittedName>
</protein>
<organism evidence="1 2">
    <name type="scientific">Thermosinus carboxydivorans Nor1</name>
    <dbReference type="NCBI Taxonomy" id="401526"/>
    <lineage>
        <taxon>Bacteria</taxon>
        <taxon>Bacillati</taxon>
        <taxon>Bacillota</taxon>
        <taxon>Negativicutes</taxon>
        <taxon>Selenomonadales</taxon>
        <taxon>Sporomusaceae</taxon>
        <taxon>Thermosinus</taxon>
    </lineage>
</organism>
<dbReference type="AlphaFoldDB" id="A1HMI7"/>
<keyword evidence="2" id="KW-1185">Reference proteome</keyword>
<dbReference type="Proteomes" id="UP000005139">
    <property type="component" value="Unassembled WGS sequence"/>
</dbReference>
<evidence type="ECO:0000313" key="1">
    <source>
        <dbReference type="EMBL" id="EAX49052.1"/>
    </source>
</evidence>